<organism evidence="2 3">
    <name type="scientific">Phaseolus angularis</name>
    <name type="common">Azuki bean</name>
    <name type="synonym">Vigna angularis</name>
    <dbReference type="NCBI Taxonomy" id="3914"/>
    <lineage>
        <taxon>Eukaryota</taxon>
        <taxon>Viridiplantae</taxon>
        <taxon>Streptophyta</taxon>
        <taxon>Embryophyta</taxon>
        <taxon>Tracheophyta</taxon>
        <taxon>Spermatophyta</taxon>
        <taxon>Magnoliopsida</taxon>
        <taxon>eudicotyledons</taxon>
        <taxon>Gunneridae</taxon>
        <taxon>Pentapetalae</taxon>
        <taxon>rosids</taxon>
        <taxon>fabids</taxon>
        <taxon>Fabales</taxon>
        <taxon>Fabaceae</taxon>
        <taxon>Papilionoideae</taxon>
        <taxon>50 kb inversion clade</taxon>
        <taxon>NPAAA clade</taxon>
        <taxon>indigoferoid/millettioid clade</taxon>
        <taxon>Phaseoleae</taxon>
        <taxon>Vigna</taxon>
    </lineage>
</organism>
<dbReference type="Proteomes" id="UP000053144">
    <property type="component" value="Chromosome 9"/>
</dbReference>
<name>A0A0L9V9L6_PHAAN</name>
<proteinExistence type="predicted"/>
<feature type="region of interest" description="Disordered" evidence="1">
    <location>
        <begin position="70"/>
        <end position="138"/>
    </location>
</feature>
<reference evidence="3" key="1">
    <citation type="journal article" date="2015" name="Proc. Natl. Acad. Sci. U.S.A.">
        <title>Genome sequencing of adzuki bean (Vigna angularis) provides insight into high starch and low fat accumulation and domestication.</title>
        <authorList>
            <person name="Yang K."/>
            <person name="Tian Z."/>
            <person name="Chen C."/>
            <person name="Luo L."/>
            <person name="Zhao B."/>
            <person name="Wang Z."/>
            <person name="Yu L."/>
            <person name="Li Y."/>
            <person name="Sun Y."/>
            <person name="Li W."/>
            <person name="Chen Y."/>
            <person name="Li Y."/>
            <person name="Zhang Y."/>
            <person name="Ai D."/>
            <person name="Zhao J."/>
            <person name="Shang C."/>
            <person name="Ma Y."/>
            <person name="Wu B."/>
            <person name="Wang M."/>
            <person name="Gao L."/>
            <person name="Sun D."/>
            <person name="Zhang P."/>
            <person name="Guo F."/>
            <person name="Wang W."/>
            <person name="Li Y."/>
            <person name="Wang J."/>
            <person name="Varshney R.K."/>
            <person name="Wang J."/>
            <person name="Ling H.Q."/>
            <person name="Wan P."/>
        </authorList>
    </citation>
    <scope>NUCLEOTIDE SEQUENCE</scope>
    <source>
        <strain evidence="3">cv. Jingnong 6</strain>
    </source>
</reference>
<evidence type="ECO:0000256" key="1">
    <source>
        <dbReference type="SAM" id="MobiDB-lite"/>
    </source>
</evidence>
<protein>
    <submittedName>
        <fullName evidence="2">Uncharacterized protein</fullName>
    </submittedName>
</protein>
<evidence type="ECO:0000313" key="2">
    <source>
        <dbReference type="EMBL" id="KOM51790.1"/>
    </source>
</evidence>
<gene>
    <name evidence="2" type="ORF">LR48_Vigan09g044900</name>
</gene>
<accession>A0A0L9V9L6</accession>
<evidence type="ECO:0000313" key="3">
    <source>
        <dbReference type="Proteomes" id="UP000053144"/>
    </source>
</evidence>
<dbReference type="EMBL" id="CM003379">
    <property type="protein sequence ID" value="KOM51790.1"/>
    <property type="molecule type" value="Genomic_DNA"/>
</dbReference>
<dbReference type="Gramene" id="KOM51790">
    <property type="protein sequence ID" value="KOM51790"/>
    <property type="gene ID" value="LR48_Vigan09g044900"/>
</dbReference>
<dbReference type="AlphaFoldDB" id="A0A0L9V9L6"/>
<sequence length="138" mass="15508">MPAWMAVRPLQCPHHPKGQRPFARFVNQIEPLFVRETLKNSHGILSPRDSPALFTLTVFSKKMLRDERLVPGSAGRHTELRDETSGTTSFGIGESFVGLHPSGSRGESRPEKKIRHRDKTTGEFGGLEQHSPTHPKYL</sequence>